<keyword evidence="1" id="KW-0479">Metal-binding</keyword>
<evidence type="ECO:0000259" key="3">
    <source>
        <dbReference type="PROSITE" id="PS50103"/>
    </source>
</evidence>
<organism evidence="4 5">
    <name type="scientific">Paraconiothyrium brasiliense</name>
    <dbReference type="NCBI Taxonomy" id="300254"/>
    <lineage>
        <taxon>Eukaryota</taxon>
        <taxon>Fungi</taxon>
        <taxon>Dikarya</taxon>
        <taxon>Ascomycota</taxon>
        <taxon>Pezizomycotina</taxon>
        <taxon>Dothideomycetes</taxon>
        <taxon>Pleosporomycetidae</taxon>
        <taxon>Pleosporales</taxon>
        <taxon>Massarineae</taxon>
        <taxon>Didymosphaeriaceae</taxon>
        <taxon>Paraconiothyrium</taxon>
    </lineage>
</organism>
<protein>
    <recommendedName>
        <fullName evidence="3">C3H1-type domain-containing protein</fullName>
    </recommendedName>
</protein>
<evidence type="ECO:0000313" key="4">
    <source>
        <dbReference type="EMBL" id="KAL1603818.1"/>
    </source>
</evidence>
<keyword evidence="5" id="KW-1185">Reference proteome</keyword>
<gene>
    <name evidence="4" type="ORF">SLS60_005409</name>
</gene>
<feature type="domain" description="C3H1-type" evidence="3">
    <location>
        <begin position="227"/>
        <end position="251"/>
    </location>
</feature>
<reference evidence="4 5" key="1">
    <citation type="submission" date="2024-02" db="EMBL/GenBank/DDBJ databases">
        <title>De novo assembly and annotation of 12 fungi associated with fruit tree decline syndrome in Ontario, Canada.</title>
        <authorList>
            <person name="Sulman M."/>
            <person name="Ellouze W."/>
            <person name="Ilyukhin E."/>
        </authorList>
    </citation>
    <scope>NUCLEOTIDE SEQUENCE [LARGE SCALE GENOMIC DNA]</scope>
    <source>
        <strain evidence="4 5">M42-189</strain>
    </source>
</reference>
<proteinExistence type="predicted"/>
<keyword evidence="1" id="KW-0862">Zinc</keyword>
<dbReference type="PROSITE" id="PS50103">
    <property type="entry name" value="ZF_C3H1"/>
    <property type="match status" value="1"/>
</dbReference>
<keyword evidence="1" id="KW-0863">Zinc-finger</keyword>
<feature type="zinc finger region" description="C3H1-type" evidence="1">
    <location>
        <begin position="227"/>
        <end position="251"/>
    </location>
</feature>
<evidence type="ECO:0000256" key="1">
    <source>
        <dbReference type="PROSITE-ProRule" id="PRU00723"/>
    </source>
</evidence>
<sequence>MTPSTQSKLNDKRAALAKVTTVLPKMHRGFAALTPANRALVPLLEAREALLTEEISALEAELAADKAADDKKAAADAAADKERADQQRRKDYFDDIHEGTLAESRLMRGSFEIGQPSVTGFTPQYLNTVAPDTTNVTYVTPAHAFRGFRDKRPRDEKIRAFIYDAQILRLDKLRVPYPKTWQDFSNAYHFDGLDYESQGRGSNVNEHLKGSVDVARMGGTAKHNPYKCYRDFLDKGGCAFAAKCRYSHEDYTWAEMLYMWTSGHADHLTKVEQVYAQRYPKKRERFGKFKGIPLAPLTPPSDEEIDAAVDRRDKRLSKLTIPKDEKSFYRLSNTNSWAPGAPSYANTAGRGRGRGAGADNAPTQGQGRGRGRGATWGSGAPVPPGGIDWVMDLSADLSRFRRE</sequence>
<comment type="caution">
    <text evidence="4">The sequence shown here is derived from an EMBL/GenBank/DDBJ whole genome shotgun (WGS) entry which is preliminary data.</text>
</comment>
<feature type="region of interest" description="Disordered" evidence="2">
    <location>
        <begin position="339"/>
        <end position="387"/>
    </location>
</feature>
<dbReference type="InterPro" id="IPR000571">
    <property type="entry name" value="Znf_CCCH"/>
</dbReference>
<name>A0ABR3RH96_9PLEO</name>
<dbReference type="Proteomes" id="UP001521785">
    <property type="component" value="Unassembled WGS sequence"/>
</dbReference>
<evidence type="ECO:0000313" key="5">
    <source>
        <dbReference type="Proteomes" id="UP001521785"/>
    </source>
</evidence>
<feature type="compositionally biased region" description="Gly residues" evidence="2">
    <location>
        <begin position="366"/>
        <end position="376"/>
    </location>
</feature>
<dbReference type="EMBL" id="JAKJXO020000006">
    <property type="protein sequence ID" value="KAL1603818.1"/>
    <property type="molecule type" value="Genomic_DNA"/>
</dbReference>
<evidence type="ECO:0000256" key="2">
    <source>
        <dbReference type="SAM" id="MobiDB-lite"/>
    </source>
</evidence>
<accession>A0ABR3RH96</accession>